<proteinExistence type="predicted"/>
<keyword evidence="3" id="KW-0175">Coiled coil</keyword>
<dbReference type="InterPro" id="IPR011989">
    <property type="entry name" value="ARM-like"/>
</dbReference>
<protein>
    <recommendedName>
        <fullName evidence="9">Vesicle tethering protein Uso1/P115-like head domain-containing protein</fullName>
    </recommendedName>
</protein>
<dbReference type="InterPro" id="IPR006955">
    <property type="entry name" value="Uso1_p115_C"/>
</dbReference>
<comment type="subcellular location">
    <subcellularLocation>
        <location evidence="1">Golgi apparatus</location>
    </subcellularLocation>
</comment>
<feature type="compositionally biased region" description="Basic and acidic residues" evidence="4">
    <location>
        <begin position="791"/>
        <end position="803"/>
    </location>
</feature>
<dbReference type="GO" id="GO:0006886">
    <property type="term" value="P:intracellular protein transport"/>
    <property type="evidence" value="ECO:0007669"/>
    <property type="project" value="InterPro"/>
</dbReference>
<keyword evidence="2" id="KW-0333">Golgi apparatus</keyword>
<dbReference type="Proteomes" id="UP000268823">
    <property type="component" value="Unassembled WGS sequence"/>
</dbReference>
<dbReference type="Gene3D" id="1.25.10.10">
    <property type="entry name" value="Leucine-rich Repeat Variant"/>
    <property type="match status" value="1"/>
</dbReference>
<comment type="caution">
    <text evidence="7">The sequence shown here is derived from an EMBL/GenBank/DDBJ whole genome shotgun (WGS) entry which is preliminary data.</text>
</comment>
<feature type="compositionally biased region" description="Basic and acidic residues" evidence="4">
    <location>
        <begin position="1154"/>
        <end position="1163"/>
    </location>
</feature>
<feature type="compositionally biased region" description="Basic and acidic residues" evidence="4">
    <location>
        <begin position="952"/>
        <end position="964"/>
    </location>
</feature>
<dbReference type="Pfam" id="PF04869">
    <property type="entry name" value="Uso1_p115_head"/>
    <property type="match status" value="1"/>
</dbReference>
<dbReference type="Gene3D" id="1.20.5.1700">
    <property type="match status" value="1"/>
</dbReference>
<name>A0A3M7FZF5_HORWE</name>
<dbReference type="InterPro" id="IPR024095">
    <property type="entry name" value="Vesicle_P115"/>
</dbReference>
<dbReference type="VEuPathDB" id="FungiDB:BTJ68_09216"/>
<dbReference type="OrthoDB" id="198977at2759"/>
<feature type="compositionally biased region" description="Polar residues" evidence="4">
    <location>
        <begin position="386"/>
        <end position="408"/>
    </location>
</feature>
<dbReference type="Gene3D" id="1.20.5.340">
    <property type="match status" value="2"/>
</dbReference>
<dbReference type="EMBL" id="QWIR01000014">
    <property type="protein sequence ID" value="RMY94265.1"/>
    <property type="molecule type" value="Genomic_DNA"/>
</dbReference>
<feature type="compositionally biased region" description="Basic and acidic residues" evidence="4">
    <location>
        <begin position="813"/>
        <end position="849"/>
    </location>
</feature>
<dbReference type="PANTHER" id="PTHR10013:SF0">
    <property type="entry name" value="GENERAL VESICULAR TRANSPORT FACTOR P115"/>
    <property type="match status" value="1"/>
</dbReference>
<dbReference type="GO" id="GO:0048280">
    <property type="term" value="P:vesicle fusion with Golgi apparatus"/>
    <property type="evidence" value="ECO:0007669"/>
    <property type="project" value="InterPro"/>
</dbReference>
<evidence type="ECO:0000313" key="8">
    <source>
        <dbReference type="Proteomes" id="UP000268823"/>
    </source>
</evidence>
<reference evidence="7 8" key="1">
    <citation type="journal article" date="2018" name="BMC Genomics">
        <title>Genomic evidence for intraspecific hybridization in a clonal and extremely halotolerant yeast.</title>
        <authorList>
            <person name="Gostincar C."/>
            <person name="Stajich J.E."/>
            <person name="Zupancic J."/>
            <person name="Zalar P."/>
            <person name="Gunde-Cimerman N."/>
        </authorList>
    </citation>
    <scope>NUCLEOTIDE SEQUENCE [LARGE SCALE GENOMIC DNA]</scope>
    <source>
        <strain evidence="7 8">EXF-2788</strain>
    </source>
</reference>
<feature type="compositionally biased region" description="Basic and acidic residues" evidence="4">
    <location>
        <begin position="975"/>
        <end position="1090"/>
    </location>
</feature>
<feature type="compositionally biased region" description="Acidic residues" evidence="4">
    <location>
        <begin position="1292"/>
        <end position="1311"/>
    </location>
</feature>
<feature type="compositionally biased region" description="Basic and acidic residues" evidence="4">
    <location>
        <begin position="856"/>
        <end position="902"/>
    </location>
</feature>
<dbReference type="SUPFAM" id="SSF48371">
    <property type="entry name" value="ARM repeat"/>
    <property type="match status" value="1"/>
</dbReference>
<evidence type="ECO:0000256" key="1">
    <source>
        <dbReference type="ARBA" id="ARBA00004555"/>
    </source>
</evidence>
<evidence type="ECO:0000256" key="4">
    <source>
        <dbReference type="SAM" id="MobiDB-lite"/>
    </source>
</evidence>
<feature type="compositionally biased region" description="Basic and acidic residues" evidence="4">
    <location>
        <begin position="1097"/>
        <end position="1132"/>
    </location>
</feature>
<gene>
    <name evidence="7" type="ORF">D0861_01442</name>
</gene>
<feature type="region of interest" description="Disordered" evidence="4">
    <location>
        <begin position="757"/>
        <end position="902"/>
    </location>
</feature>
<evidence type="ECO:0000256" key="2">
    <source>
        <dbReference type="ARBA" id="ARBA00023034"/>
    </source>
</evidence>
<feature type="compositionally biased region" description="Basic and acidic residues" evidence="4">
    <location>
        <begin position="762"/>
        <end position="774"/>
    </location>
</feature>
<dbReference type="GO" id="GO:0006888">
    <property type="term" value="P:endoplasmic reticulum to Golgi vesicle-mediated transport"/>
    <property type="evidence" value="ECO:0007669"/>
    <property type="project" value="TreeGrafter"/>
</dbReference>
<feature type="compositionally biased region" description="Basic and acidic residues" evidence="4">
    <location>
        <begin position="67"/>
        <end position="76"/>
    </location>
</feature>
<feature type="region of interest" description="Disordered" evidence="4">
    <location>
        <begin position="952"/>
        <end position="1229"/>
    </location>
</feature>
<accession>A0A3M7FZF5</accession>
<dbReference type="GO" id="GO:0000139">
    <property type="term" value="C:Golgi membrane"/>
    <property type="evidence" value="ECO:0007669"/>
    <property type="project" value="InterPro"/>
</dbReference>
<feature type="region of interest" description="Disordered" evidence="4">
    <location>
        <begin position="67"/>
        <end position="91"/>
    </location>
</feature>
<dbReference type="GO" id="GO:0005783">
    <property type="term" value="C:endoplasmic reticulum"/>
    <property type="evidence" value="ECO:0007669"/>
    <property type="project" value="TreeGrafter"/>
</dbReference>
<dbReference type="InterPro" id="IPR006953">
    <property type="entry name" value="Vesicle_Uso1_P115_head"/>
</dbReference>
<evidence type="ECO:0008006" key="9">
    <source>
        <dbReference type="Google" id="ProtNLM"/>
    </source>
</evidence>
<feature type="compositionally biased region" description="Basic and acidic residues" evidence="4">
    <location>
        <begin position="1170"/>
        <end position="1192"/>
    </location>
</feature>
<evidence type="ECO:0000259" key="5">
    <source>
        <dbReference type="Pfam" id="PF04869"/>
    </source>
</evidence>
<organism evidence="7 8">
    <name type="scientific">Hortaea werneckii</name>
    <name type="common">Black yeast</name>
    <name type="synonym">Cladosporium werneckii</name>
    <dbReference type="NCBI Taxonomy" id="91943"/>
    <lineage>
        <taxon>Eukaryota</taxon>
        <taxon>Fungi</taxon>
        <taxon>Dikarya</taxon>
        <taxon>Ascomycota</taxon>
        <taxon>Pezizomycotina</taxon>
        <taxon>Dothideomycetes</taxon>
        <taxon>Dothideomycetidae</taxon>
        <taxon>Mycosphaerellales</taxon>
        <taxon>Teratosphaeriaceae</taxon>
        <taxon>Hortaea</taxon>
    </lineage>
</organism>
<dbReference type="GO" id="GO:0005795">
    <property type="term" value="C:Golgi stack"/>
    <property type="evidence" value="ECO:0007669"/>
    <property type="project" value="TreeGrafter"/>
</dbReference>
<feature type="domain" description="Uso1/p115-like vesicle tethering protein C-terminal" evidence="6">
    <location>
        <begin position="1188"/>
        <end position="1309"/>
    </location>
</feature>
<feature type="compositionally biased region" description="Basic and acidic residues" evidence="4">
    <location>
        <begin position="1218"/>
        <end position="1227"/>
    </location>
</feature>
<dbReference type="GO" id="GO:0012507">
    <property type="term" value="C:ER to Golgi transport vesicle membrane"/>
    <property type="evidence" value="ECO:0007669"/>
    <property type="project" value="TreeGrafter"/>
</dbReference>
<dbReference type="InterPro" id="IPR016024">
    <property type="entry name" value="ARM-type_fold"/>
</dbReference>
<sequence>MSSVLKTPPLQTATATIDTLCGRLSSATLLEDRRAAILGLRSFAKQYPASVASGSLRELITTLRRDGLGQTEKSDGTRNGGGKGGSAADEGGDVDTIRLVLETLLMLFNPDASSPEAGDEIAFFMADEFSMRQDNVLLLLSLLDPTSPYADYYSRLYSVQLLTAICSARPERLQECILSAPLGVSRLVGILDDARDAVRNAGLVLLVDLTSGANEDLRKIVAFEDVYGKVFALIQMEGGLAEAGITAQDCLSLLAHLIKGSASNQTMFREGGCVTHMVRLLAEAFPPGEDEAAFVAQGRERATWGLLQLLGLFLEAGESSTPQNQAAFFRMGSAQVLLDLGFCADLATPLRLLALKCAAALIASNPPIQEAFAALTVEVHAASEPTKPSGQVNGIKSTPSSNRGSARQSAEKPRTYVIEALLDLTLASPQDESSLRAAGCTLIQAYLTGHDRIRWHFLQRAIAGHSEHEQAANVLTTLLHPGAEPHSIVFASWIVADLLADHPEAKAALAAVTEGNETEGEDVLTSIQALSSQLQSALQPTPDERLIAAYAGLLTLLLWEFATGVNDLLAEGSGLVQALVTAANPNSGDAVVAGAAASLLGTLYEFSTKDSPIPRRTLAPLLTQKLGRSKYLEALTLLRRHPAIRDADLEGPSEDSLLSAKFIDLFMNEYTRLRRAVDKDPGVEVLPPSAAEAGVDRDVLDELRGQLQATKDALTRAQQEALTASQQAEHDRLTSSKELQNSTSEVERLRKINEAMQSGHQSELEKLAREHEQARQQAANEQQRAFGAAKAEADRKSEARLREQGAAGAQKVAELERKIAELGNEKRNDQKKHTDTTRQLDQLNSRHTELGNQEQQLRRQLEELSPRHSQLESEHAKLKEEVQRARADLETTKSDAEKRGELAERLTAQVKELREELAGKDDELAGERKGYGELEKEVEELKTKLESAEKQLAEAEKRAKDAEGKIGQGEQGVKAAREEAEKAAKKAEDADGKVKAAEQQAKEAEEKVATAEKKAKDVEAKLQAAEKKAKDAEEKVTAADQKAKDVEGKVQAAEKKAKDAEGKVSAAEKKAKDAEGKLTAAEKKAKDAESKVTTAEKSAKDAESKVQAAEKKAKDAEGKVQAAEKKAKDAESKVTTAEKSSKDAESKVQAAAKKANEATKESSGKAGNKKGGDKGSDKTAEDNNKKITELETKLASLQKEVSEAQTTASSAEATTAETRAELEKARTDLSAAQEALEKTKSDLETLKTKLDAAQEGEKSAKEELESMLLVMGDIEAKRDGYRSKIREMGGEVSEEDEDESEEDEDEDEDDE</sequence>
<feature type="region of interest" description="Disordered" evidence="4">
    <location>
        <begin position="1285"/>
        <end position="1311"/>
    </location>
</feature>
<evidence type="ECO:0000259" key="6">
    <source>
        <dbReference type="Pfam" id="PF04871"/>
    </source>
</evidence>
<feature type="compositionally biased region" description="Low complexity" evidence="4">
    <location>
        <begin position="775"/>
        <end position="785"/>
    </location>
</feature>
<feature type="compositionally biased region" description="Low complexity" evidence="4">
    <location>
        <begin position="1203"/>
        <end position="1217"/>
    </location>
</feature>
<evidence type="ECO:0000313" key="7">
    <source>
        <dbReference type="EMBL" id="RMY94265.1"/>
    </source>
</evidence>
<evidence type="ECO:0000256" key="3">
    <source>
        <dbReference type="ARBA" id="ARBA00023054"/>
    </source>
</evidence>
<feature type="region of interest" description="Disordered" evidence="4">
    <location>
        <begin position="724"/>
        <end position="745"/>
    </location>
</feature>
<dbReference type="PANTHER" id="PTHR10013">
    <property type="entry name" value="GENERAL VESICULAR TRANSPORT FACTOR P115"/>
    <property type="match status" value="1"/>
</dbReference>
<dbReference type="Pfam" id="PF04871">
    <property type="entry name" value="Uso1_p115_C"/>
    <property type="match status" value="1"/>
</dbReference>
<dbReference type="GO" id="GO:0048211">
    <property type="term" value="P:Golgi vesicle docking"/>
    <property type="evidence" value="ECO:0007669"/>
    <property type="project" value="TreeGrafter"/>
</dbReference>
<dbReference type="SUPFAM" id="SSF57997">
    <property type="entry name" value="Tropomyosin"/>
    <property type="match status" value="1"/>
</dbReference>
<feature type="region of interest" description="Disordered" evidence="4">
    <location>
        <begin position="383"/>
        <end position="412"/>
    </location>
</feature>
<feature type="domain" description="Vesicle tethering protein Uso1/P115-like head" evidence="5">
    <location>
        <begin position="365"/>
        <end position="677"/>
    </location>
</feature>